<keyword evidence="4" id="KW-1185">Reference proteome</keyword>
<dbReference type="Pfam" id="PF16227">
    <property type="entry name" value="DUF4886"/>
    <property type="match status" value="1"/>
</dbReference>
<comment type="caution">
    <text evidence="3">The sequence shown here is derived from an EMBL/GenBank/DDBJ whole genome shotgun (WGS) entry which is preliminary data.</text>
</comment>
<evidence type="ECO:0000256" key="1">
    <source>
        <dbReference type="ARBA" id="ARBA00022729"/>
    </source>
</evidence>
<feature type="domain" description="PKD" evidence="2">
    <location>
        <begin position="283"/>
        <end position="330"/>
    </location>
</feature>
<sequence length="412" mass="46154">MRHYLYIFILLYGCLSWSQQSKSVLFIGNSYTGANNLAQLVIDMANNAGHQLNAVAFTPGGARFLNHDANAQVTNLINQQAWDAVILQGQSQETSFGMAQMQQEVYPHVASLVQKITANQNCTVPMLFMTWGRENGDAGNCPYAPWVCTYTGMDDAIYNTYMDLGQINQTQVAPVGRVWRNLRTNHPNLNLYTSDGSHPNYTGSFAAACTFFTIIFNEDPTQLAYLGNLSANDAQIIKAAVKTELYDVWGNYDFTPNLAQAIFSYNINQMQVQFDASFSTFETLEWDFGDGNTSTQVQPQHTYATPGDYTVSLQATYCNKTATEQKNIHVDKLEINAINSPTIALIFDQIHHQLSLIGASAKLAYSIYDLQGKTLKQGQLMPQEQIDLQHLAAGRYFLRLDNQKIYSFVKLR</sequence>
<dbReference type="InterPro" id="IPR035986">
    <property type="entry name" value="PKD_dom_sf"/>
</dbReference>
<dbReference type="SUPFAM" id="SSF49299">
    <property type="entry name" value="PKD domain"/>
    <property type="match status" value="1"/>
</dbReference>
<evidence type="ECO:0000259" key="2">
    <source>
        <dbReference type="PROSITE" id="PS50093"/>
    </source>
</evidence>
<dbReference type="InterPro" id="IPR032616">
    <property type="entry name" value="DUF4886"/>
</dbReference>
<dbReference type="RefSeq" id="WP_379046794.1">
    <property type="nucleotide sequence ID" value="NZ_JBHULZ010000041.1"/>
</dbReference>
<dbReference type="InterPro" id="IPR000601">
    <property type="entry name" value="PKD_dom"/>
</dbReference>
<organism evidence="3 4">
    <name type="scientific">Mesonia sediminis</name>
    <dbReference type="NCBI Taxonomy" id="1703946"/>
    <lineage>
        <taxon>Bacteria</taxon>
        <taxon>Pseudomonadati</taxon>
        <taxon>Bacteroidota</taxon>
        <taxon>Flavobacteriia</taxon>
        <taxon>Flavobacteriales</taxon>
        <taxon>Flavobacteriaceae</taxon>
        <taxon>Mesonia</taxon>
    </lineage>
</organism>
<dbReference type="Pfam" id="PF18911">
    <property type="entry name" value="PKD_4"/>
    <property type="match status" value="1"/>
</dbReference>
<dbReference type="PROSITE" id="PS50093">
    <property type="entry name" value="PKD"/>
    <property type="match status" value="1"/>
</dbReference>
<dbReference type="EMBL" id="JBHULZ010000041">
    <property type="protein sequence ID" value="MFD2697982.1"/>
    <property type="molecule type" value="Genomic_DNA"/>
</dbReference>
<gene>
    <name evidence="3" type="ORF">ACFSQ0_08265</name>
</gene>
<name>A0ABW5SFP0_9FLAO</name>
<dbReference type="Gene3D" id="3.40.50.1110">
    <property type="entry name" value="SGNH hydrolase"/>
    <property type="match status" value="1"/>
</dbReference>
<evidence type="ECO:0000313" key="4">
    <source>
        <dbReference type="Proteomes" id="UP001597357"/>
    </source>
</evidence>
<dbReference type="Gene3D" id="2.60.40.10">
    <property type="entry name" value="Immunoglobulins"/>
    <property type="match status" value="1"/>
</dbReference>
<dbReference type="SMART" id="SM00089">
    <property type="entry name" value="PKD"/>
    <property type="match status" value="1"/>
</dbReference>
<reference evidence="4" key="1">
    <citation type="journal article" date="2019" name="Int. J. Syst. Evol. Microbiol.">
        <title>The Global Catalogue of Microorganisms (GCM) 10K type strain sequencing project: providing services to taxonomists for standard genome sequencing and annotation.</title>
        <authorList>
            <consortium name="The Broad Institute Genomics Platform"/>
            <consortium name="The Broad Institute Genome Sequencing Center for Infectious Disease"/>
            <person name="Wu L."/>
            <person name="Ma J."/>
        </authorList>
    </citation>
    <scope>NUCLEOTIDE SEQUENCE [LARGE SCALE GENOMIC DNA]</scope>
    <source>
        <strain evidence="4">KCTC 42255</strain>
    </source>
</reference>
<dbReference type="Proteomes" id="UP001597357">
    <property type="component" value="Unassembled WGS sequence"/>
</dbReference>
<dbReference type="InterPro" id="IPR026444">
    <property type="entry name" value="Secre_tail"/>
</dbReference>
<dbReference type="InterPro" id="IPR022409">
    <property type="entry name" value="PKD/Chitinase_dom"/>
</dbReference>
<proteinExistence type="predicted"/>
<evidence type="ECO:0000313" key="3">
    <source>
        <dbReference type="EMBL" id="MFD2697982.1"/>
    </source>
</evidence>
<dbReference type="NCBIfam" id="TIGR04183">
    <property type="entry name" value="Por_Secre_tail"/>
    <property type="match status" value="1"/>
</dbReference>
<keyword evidence="1" id="KW-0732">Signal</keyword>
<dbReference type="InterPro" id="IPR036514">
    <property type="entry name" value="SGNH_hydro_sf"/>
</dbReference>
<dbReference type="InterPro" id="IPR013783">
    <property type="entry name" value="Ig-like_fold"/>
</dbReference>
<accession>A0ABW5SFP0</accession>
<protein>
    <submittedName>
        <fullName evidence="3">PKD domain-containing protein</fullName>
    </submittedName>
</protein>
<dbReference type="CDD" id="cd00146">
    <property type="entry name" value="PKD"/>
    <property type="match status" value="1"/>
</dbReference>
<dbReference type="SUPFAM" id="SSF52266">
    <property type="entry name" value="SGNH hydrolase"/>
    <property type="match status" value="1"/>
</dbReference>